<evidence type="ECO:0000256" key="2">
    <source>
        <dbReference type="ARBA" id="ARBA00022829"/>
    </source>
</evidence>
<sequence length="260" mass="28550">MFGLSGTLPRLIEADVAGITPNPDQPRTVFDDVALQSLADSIGRIGLQQPILVKTTDKPGRYQLVAGERRWRAHQLLGRATIPAIITEGRSEEIALIENVQRVDLDAVDLARSLQRLMETHGYRMAEVGAMLGCAEAEVSRRLSVLRLPADILDAYRQEPSRVSRSVLVELATLDDEDRIRDLWAQVLAGLTVRDLRAAKKAGQAAPSRATGWTPQAIGKSLGKMASDLSRLQEEAPSLADEHRAHLRAMRARIDTLLGE</sequence>
<dbReference type="AlphaFoldDB" id="A0AAC8W650"/>
<evidence type="ECO:0000313" key="6">
    <source>
        <dbReference type="Proteomes" id="UP000069935"/>
    </source>
</evidence>
<reference evidence="5 6" key="2">
    <citation type="journal article" date="2016" name="Genome Announc.">
        <title>Complete Genome Sequence of a Strain of Azospirillum thiophilum Isolated from a Sulfide Spring.</title>
        <authorList>
            <person name="Fomenkov A."/>
            <person name="Vincze T."/>
            <person name="Grabovich M."/>
            <person name="Anton B.P."/>
            <person name="Dubinina G."/>
            <person name="Orlova M."/>
            <person name="Belousova E."/>
            <person name="Roberts R.J."/>
        </authorList>
    </citation>
    <scope>NUCLEOTIDE SEQUENCE [LARGE SCALE GENOMIC DNA]</scope>
    <source>
        <strain evidence="5 6">BV-S</strain>
    </source>
</reference>
<comment type="similarity">
    <text evidence="1">Belongs to the ParB family.</text>
</comment>
<dbReference type="Gene3D" id="1.10.10.2830">
    <property type="match status" value="1"/>
</dbReference>
<dbReference type="InterPro" id="IPR003115">
    <property type="entry name" value="ParB_N"/>
</dbReference>
<feature type="domain" description="ParB-like N-terminal" evidence="4">
    <location>
        <begin position="12"/>
        <end position="100"/>
    </location>
</feature>
<dbReference type="GO" id="GO:0003677">
    <property type="term" value="F:DNA binding"/>
    <property type="evidence" value="ECO:0007669"/>
    <property type="project" value="UniProtKB-KW"/>
</dbReference>
<proteinExistence type="inferred from homology"/>
<dbReference type="InterPro" id="IPR050336">
    <property type="entry name" value="Chromosome_partition/occlusion"/>
</dbReference>
<dbReference type="Pfam" id="PF02195">
    <property type="entry name" value="ParB_N"/>
    <property type="match status" value="1"/>
</dbReference>
<dbReference type="SMART" id="SM00470">
    <property type="entry name" value="ParB"/>
    <property type="match status" value="1"/>
</dbReference>
<dbReference type="PANTHER" id="PTHR33375">
    <property type="entry name" value="CHROMOSOME-PARTITIONING PROTEIN PARB-RELATED"/>
    <property type="match status" value="1"/>
</dbReference>
<evidence type="ECO:0000256" key="1">
    <source>
        <dbReference type="ARBA" id="ARBA00006295"/>
    </source>
</evidence>
<name>A0AAC8W650_9PROT</name>
<dbReference type="GO" id="GO:0007059">
    <property type="term" value="P:chromosome segregation"/>
    <property type="evidence" value="ECO:0007669"/>
    <property type="project" value="UniProtKB-KW"/>
</dbReference>
<dbReference type="Proteomes" id="UP000069935">
    <property type="component" value="Chromosome 7"/>
</dbReference>
<protein>
    <submittedName>
        <fullName evidence="5">Chromosome partitioning protein</fullName>
    </submittedName>
</protein>
<dbReference type="InterPro" id="IPR041468">
    <property type="entry name" value="HTH_ParB/Spo0J"/>
</dbReference>
<evidence type="ECO:0000259" key="4">
    <source>
        <dbReference type="SMART" id="SM00470"/>
    </source>
</evidence>
<dbReference type="SUPFAM" id="SSF110849">
    <property type="entry name" value="ParB/Sulfiredoxin"/>
    <property type="match status" value="1"/>
</dbReference>
<dbReference type="EMBL" id="CP012407">
    <property type="protein sequence ID" value="ALG75674.1"/>
    <property type="molecule type" value="Genomic_DNA"/>
</dbReference>
<dbReference type="CDD" id="cd16393">
    <property type="entry name" value="SPO0J_N"/>
    <property type="match status" value="1"/>
</dbReference>
<dbReference type="InterPro" id="IPR004437">
    <property type="entry name" value="ParB/RepB/Spo0J"/>
</dbReference>
<dbReference type="InterPro" id="IPR036086">
    <property type="entry name" value="ParB/Sulfiredoxin_sf"/>
</dbReference>
<organism evidence="5 6">
    <name type="scientific">Azospirillum thiophilum</name>
    <dbReference type="NCBI Taxonomy" id="528244"/>
    <lineage>
        <taxon>Bacteria</taxon>
        <taxon>Pseudomonadati</taxon>
        <taxon>Pseudomonadota</taxon>
        <taxon>Alphaproteobacteria</taxon>
        <taxon>Rhodospirillales</taxon>
        <taxon>Azospirillaceae</taxon>
        <taxon>Azospirillum</taxon>
    </lineage>
</organism>
<dbReference type="KEGG" id="ati:AL072_31470"/>
<gene>
    <name evidence="5" type="ORF">AL072_31470</name>
</gene>
<dbReference type="Pfam" id="PF17762">
    <property type="entry name" value="HTH_ParB"/>
    <property type="match status" value="1"/>
</dbReference>
<accession>A0AAC8W650</accession>
<dbReference type="Gene3D" id="3.90.1530.30">
    <property type="match status" value="1"/>
</dbReference>
<keyword evidence="6" id="KW-1185">Reference proteome</keyword>
<dbReference type="FunFam" id="3.90.1530.30:FF:000001">
    <property type="entry name" value="Chromosome partitioning protein ParB"/>
    <property type="match status" value="1"/>
</dbReference>
<evidence type="ECO:0000256" key="3">
    <source>
        <dbReference type="ARBA" id="ARBA00023125"/>
    </source>
</evidence>
<dbReference type="PANTHER" id="PTHR33375:SF1">
    <property type="entry name" value="CHROMOSOME-PARTITIONING PROTEIN PARB-RELATED"/>
    <property type="match status" value="1"/>
</dbReference>
<reference evidence="6" key="1">
    <citation type="submission" date="2015-08" db="EMBL/GenBank/DDBJ databases">
        <title>Complete Genome Sequence of Azospirillum thiophilum BV-S.</title>
        <authorList>
            <person name="Fomenkov A."/>
            <person name="Vincze T."/>
            <person name="Grabovich M."/>
            <person name="Dubinina G."/>
            <person name="Orlova M."/>
            <person name="Belousova E."/>
            <person name="Roberts R.J."/>
        </authorList>
    </citation>
    <scope>NUCLEOTIDE SEQUENCE [LARGE SCALE GENOMIC DNA]</scope>
    <source>
        <strain evidence="6">BV-S</strain>
    </source>
</reference>
<keyword evidence="2" id="KW-0159">Chromosome partition</keyword>
<dbReference type="NCBIfam" id="TIGR00180">
    <property type="entry name" value="parB_part"/>
    <property type="match status" value="1"/>
</dbReference>
<dbReference type="GO" id="GO:0005694">
    <property type="term" value="C:chromosome"/>
    <property type="evidence" value="ECO:0007669"/>
    <property type="project" value="TreeGrafter"/>
</dbReference>
<evidence type="ECO:0000313" key="5">
    <source>
        <dbReference type="EMBL" id="ALG75674.1"/>
    </source>
</evidence>
<keyword evidence="3" id="KW-0238">DNA-binding</keyword>